<dbReference type="AlphaFoldDB" id="A0A8H3TWS2"/>
<dbReference type="Proteomes" id="UP000620104">
    <property type="component" value="Unassembled WGS sequence"/>
</dbReference>
<proteinExistence type="inferred from homology"/>
<dbReference type="InterPro" id="IPR001841">
    <property type="entry name" value="Znf_RING"/>
</dbReference>
<feature type="compositionally biased region" description="Basic and acidic residues" evidence="7">
    <location>
        <begin position="196"/>
        <end position="211"/>
    </location>
</feature>
<evidence type="ECO:0000256" key="1">
    <source>
        <dbReference type="ARBA" id="ARBA00007025"/>
    </source>
</evidence>
<dbReference type="InterPro" id="IPR050628">
    <property type="entry name" value="SNF2_RAD54_helicase_TF"/>
</dbReference>
<dbReference type="PROSITE" id="PS51194">
    <property type="entry name" value="HELICASE_CTER"/>
    <property type="match status" value="1"/>
</dbReference>
<feature type="region of interest" description="Disordered" evidence="7">
    <location>
        <begin position="182"/>
        <end position="220"/>
    </location>
</feature>
<feature type="domain" description="Helicase C-terminal" evidence="10">
    <location>
        <begin position="804"/>
        <end position="954"/>
    </location>
</feature>
<keyword evidence="6" id="KW-0479">Metal-binding</keyword>
<feature type="compositionally biased region" description="Acidic residues" evidence="7">
    <location>
        <begin position="182"/>
        <end position="195"/>
    </location>
</feature>
<dbReference type="PROSITE" id="PS51192">
    <property type="entry name" value="HELICASE_ATP_BIND_1"/>
    <property type="match status" value="1"/>
</dbReference>
<evidence type="ECO:0000256" key="2">
    <source>
        <dbReference type="ARBA" id="ARBA00022741"/>
    </source>
</evidence>
<dbReference type="SMART" id="SM00487">
    <property type="entry name" value="DEXDc"/>
    <property type="match status" value="1"/>
</dbReference>
<dbReference type="GO" id="GO:0008270">
    <property type="term" value="F:zinc ion binding"/>
    <property type="evidence" value="ECO:0007669"/>
    <property type="project" value="UniProtKB-KW"/>
</dbReference>
<keyword evidence="6" id="KW-0863">Zinc-finger</keyword>
<feature type="region of interest" description="Disordered" evidence="7">
    <location>
        <begin position="1"/>
        <end position="72"/>
    </location>
</feature>
<evidence type="ECO:0008006" key="13">
    <source>
        <dbReference type="Google" id="ProtNLM"/>
    </source>
</evidence>
<dbReference type="GO" id="GO:0008094">
    <property type="term" value="F:ATP-dependent activity, acting on DNA"/>
    <property type="evidence" value="ECO:0007669"/>
    <property type="project" value="TreeGrafter"/>
</dbReference>
<name>A0A8H3TWS2_9TREE</name>
<dbReference type="SUPFAM" id="SSF52540">
    <property type="entry name" value="P-loop containing nucleoside triphosphate hydrolases"/>
    <property type="match status" value="2"/>
</dbReference>
<dbReference type="PANTHER" id="PTHR45626">
    <property type="entry name" value="TRANSCRIPTION TERMINATION FACTOR 2-RELATED"/>
    <property type="match status" value="1"/>
</dbReference>
<dbReference type="SMART" id="SM00184">
    <property type="entry name" value="RING"/>
    <property type="match status" value="1"/>
</dbReference>
<dbReference type="InterPro" id="IPR000330">
    <property type="entry name" value="SNF2_N"/>
</dbReference>
<protein>
    <recommendedName>
        <fullName evidence="13">DNA repair protein RAD16</fullName>
    </recommendedName>
</protein>
<dbReference type="CDD" id="cd18793">
    <property type="entry name" value="SF2_C_SNF"/>
    <property type="match status" value="1"/>
</dbReference>
<dbReference type="OrthoDB" id="448448at2759"/>
<dbReference type="CDD" id="cd18008">
    <property type="entry name" value="DEXDc_SHPRH-like"/>
    <property type="match status" value="1"/>
</dbReference>
<dbReference type="SMART" id="SM00490">
    <property type="entry name" value="HELICc"/>
    <property type="match status" value="1"/>
</dbReference>
<dbReference type="GO" id="GO:0005634">
    <property type="term" value="C:nucleus"/>
    <property type="evidence" value="ECO:0007669"/>
    <property type="project" value="TreeGrafter"/>
</dbReference>
<keyword evidence="3" id="KW-0378">Hydrolase</keyword>
<sequence>MGLSTRSRRSTALAPLSPSTTASIAVTPAGAHKESSGLYTPATMADMSDGEDDELVMKGGRSASGRSASRLKLEVDVPSLAELRERKRKLDEASLDSEDLDDDDFAPKASARKKAVSSKASIPKSSASKPRASKASTSKAGTSKASSKASTPAKKTVSARGKGKEKAKIVYLSDDGEDDFIEDDVSEYEDFEGDDDNLHEPDSDHVPDHTVKKVTRSTRRTKPADADLIELSDGAFENVDEDMDEDDIALSIALEESLASVDRSKIAKMVAARIGKGNSDDGAVTPERLAELKAERKQRAAAKAEARKPFEKMYKEEIKRLGRKLTQGEKNACSLKVHHPDLVDVWGDLQKRVKVIKPVTMEAHPSLKLTLLPFQKESLYWMRKQEEGPWKGGMLADEMGMGKTIQTIALLLSEPRQKPSLVVAPVVALMQWKNEIETHAEGFTVCLWHGTGRMKAEQLKKYDVVLVSYGTLEASFRKQVKGFRRNNVLITEKSPMHALQWYRVVLDEAHNIKERSTNAAKAAFALDAKYKWCLSGTPLQNRVGELYSLVRFLGGDPFAYYYCKLCPCKSLHWQFSNRRNCDDCGHSPMQHLCFWNNEILTPIQKFGMEGPGDTAFKKLKILLDRMMLRRTKLERADDLGLPPRTIIVRRDHFSPEEKELYLSLFSETRRTFSTYVSEGTVLNNYSNIFSLITRMRQMACHPDLVLRSKKAQYIPNVGEEVVCRICNDVAEDAIVSKCNHIFDRECIRQYLEMNAKRSPECPVCHLEISIDLEAEAIDTPEDAKSKRQGILGRLDINNWRSSTKLEALVEELSNLRQRDATVKSLVFSQFVSFLDLIAFRLQRAGFNICRLEGGLSPQARDATIKHFMNNSHVTVFLISLKAGGVALNLTEASRVYMMDSWWNPSVEYQAMDRIHRLGQKRPVEVIKLVVQDSIESKIVQLQEKKLAMTEAALSSDPDSALGKLTPEDLSFLFKL</sequence>
<dbReference type="InterPro" id="IPR038718">
    <property type="entry name" value="SNF2-like_sf"/>
</dbReference>
<dbReference type="Pfam" id="PF13923">
    <property type="entry name" value="zf-C3HC4_2"/>
    <property type="match status" value="1"/>
</dbReference>
<dbReference type="InterPro" id="IPR027417">
    <property type="entry name" value="P-loop_NTPase"/>
</dbReference>
<dbReference type="Pfam" id="PF00176">
    <property type="entry name" value="SNF2-rel_dom"/>
    <property type="match status" value="2"/>
</dbReference>
<keyword evidence="5" id="KW-0067">ATP-binding</keyword>
<gene>
    <name evidence="11" type="ORF">NliqN6_4949</name>
</gene>
<evidence type="ECO:0000259" key="9">
    <source>
        <dbReference type="PROSITE" id="PS51192"/>
    </source>
</evidence>
<keyword evidence="6" id="KW-0862">Zinc</keyword>
<dbReference type="EMBL" id="BLZA01000030">
    <property type="protein sequence ID" value="GHJ88547.1"/>
    <property type="molecule type" value="Genomic_DNA"/>
</dbReference>
<dbReference type="InterPro" id="IPR014001">
    <property type="entry name" value="Helicase_ATP-bd"/>
</dbReference>
<evidence type="ECO:0000256" key="3">
    <source>
        <dbReference type="ARBA" id="ARBA00022801"/>
    </source>
</evidence>
<keyword evidence="4" id="KW-0347">Helicase</keyword>
<evidence type="ECO:0000256" key="4">
    <source>
        <dbReference type="ARBA" id="ARBA00022806"/>
    </source>
</evidence>
<keyword evidence="12" id="KW-1185">Reference proteome</keyword>
<dbReference type="Gene3D" id="3.40.50.10810">
    <property type="entry name" value="Tandem AAA-ATPase domain"/>
    <property type="match status" value="1"/>
</dbReference>
<dbReference type="GO" id="GO:0004386">
    <property type="term" value="F:helicase activity"/>
    <property type="evidence" value="ECO:0007669"/>
    <property type="project" value="UniProtKB-KW"/>
</dbReference>
<evidence type="ECO:0000313" key="11">
    <source>
        <dbReference type="EMBL" id="GHJ88547.1"/>
    </source>
</evidence>
<evidence type="ECO:0000259" key="10">
    <source>
        <dbReference type="PROSITE" id="PS51194"/>
    </source>
</evidence>
<organism evidence="11 12">
    <name type="scientific">Naganishia liquefaciens</name>
    <dbReference type="NCBI Taxonomy" id="104408"/>
    <lineage>
        <taxon>Eukaryota</taxon>
        <taxon>Fungi</taxon>
        <taxon>Dikarya</taxon>
        <taxon>Basidiomycota</taxon>
        <taxon>Agaricomycotina</taxon>
        <taxon>Tremellomycetes</taxon>
        <taxon>Filobasidiales</taxon>
        <taxon>Filobasidiaceae</taxon>
        <taxon>Naganishia</taxon>
    </lineage>
</organism>
<dbReference type="PROSITE" id="PS50089">
    <property type="entry name" value="ZF_RING_2"/>
    <property type="match status" value="1"/>
</dbReference>
<feature type="compositionally biased region" description="Low complexity" evidence="7">
    <location>
        <begin position="117"/>
        <end position="159"/>
    </location>
</feature>
<dbReference type="InterPro" id="IPR001650">
    <property type="entry name" value="Helicase_C-like"/>
</dbReference>
<dbReference type="Pfam" id="PF00271">
    <property type="entry name" value="Helicase_C"/>
    <property type="match status" value="1"/>
</dbReference>
<feature type="domain" description="RING-type" evidence="8">
    <location>
        <begin position="723"/>
        <end position="765"/>
    </location>
</feature>
<dbReference type="SUPFAM" id="SSF57850">
    <property type="entry name" value="RING/U-box"/>
    <property type="match status" value="1"/>
</dbReference>
<feature type="compositionally biased region" description="Acidic residues" evidence="7">
    <location>
        <begin position="93"/>
        <end position="104"/>
    </location>
</feature>
<keyword evidence="2" id="KW-0547">Nucleotide-binding</keyword>
<dbReference type="GO" id="GO:0006289">
    <property type="term" value="P:nucleotide-excision repair"/>
    <property type="evidence" value="ECO:0007669"/>
    <property type="project" value="TreeGrafter"/>
</dbReference>
<dbReference type="GO" id="GO:0005524">
    <property type="term" value="F:ATP binding"/>
    <property type="evidence" value="ECO:0007669"/>
    <property type="project" value="UniProtKB-KW"/>
</dbReference>
<reference evidence="11" key="1">
    <citation type="submission" date="2020-07" db="EMBL/GenBank/DDBJ databases">
        <title>Draft Genome Sequence of a Deep-Sea Yeast, Naganishia (Cryptococcus) liquefaciens strain N6.</title>
        <authorList>
            <person name="Han Y.W."/>
            <person name="Kajitani R."/>
            <person name="Morimoto H."/>
            <person name="Parhat M."/>
            <person name="Tsubouchi H."/>
            <person name="Bakenova O."/>
            <person name="Ogata M."/>
            <person name="Argunhan B."/>
            <person name="Aoki R."/>
            <person name="Kajiwara S."/>
            <person name="Itoh T."/>
            <person name="Iwasaki H."/>
        </authorList>
    </citation>
    <scope>NUCLEOTIDE SEQUENCE</scope>
    <source>
        <strain evidence="11">N6</strain>
    </source>
</reference>
<evidence type="ECO:0000256" key="5">
    <source>
        <dbReference type="ARBA" id="ARBA00022840"/>
    </source>
</evidence>
<accession>A0A8H3TWS2</accession>
<feature type="domain" description="Helicase ATP-binding" evidence="9">
    <location>
        <begin position="384"/>
        <end position="556"/>
    </location>
</feature>
<evidence type="ECO:0000313" key="12">
    <source>
        <dbReference type="Proteomes" id="UP000620104"/>
    </source>
</evidence>
<dbReference type="PANTHER" id="PTHR45626:SF12">
    <property type="entry name" value="DNA REPAIR PROTEIN RAD16"/>
    <property type="match status" value="1"/>
</dbReference>
<comment type="similarity">
    <text evidence="1">Belongs to the SNF2/RAD54 helicase family.</text>
</comment>
<dbReference type="InterPro" id="IPR049730">
    <property type="entry name" value="SNF2/RAD54-like_C"/>
</dbReference>
<dbReference type="Gene3D" id="3.40.50.300">
    <property type="entry name" value="P-loop containing nucleotide triphosphate hydrolases"/>
    <property type="match status" value="1"/>
</dbReference>
<evidence type="ECO:0000256" key="7">
    <source>
        <dbReference type="SAM" id="MobiDB-lite"/>
    </source>
</evidence>
<dbReference type="GO" id="GO:0016787">
    <property type="term" value="F:hydrolase activity"/>
    <property type="evidence" value="ECO:0007669"/>
    <property type="project" value="UniProtKB-KW"/>
</dbReference>
<comment type="caution">
    <text evidence="11">The sequence shown here is derived from an EMBL/GenBank/DDBJ whole genome shotgun (WGS) entry which is preliminary data.</text>
</comment>
<feature type="region of interest" description="Disordered" evidence="7">
    <location>
        <begin position="86"/>
        <end position="168"/>
    </location>
</feature>
<dbReference type="Gene3D" id="3.30.40.10">
    <property type="entry name" value="Zinc/RING finger domain, C3HC4 (zinc finger)"/>
    <property type="match status" value="1"/>
</dbReference>
<feature type="compositionally biased region" description="Low complexity" evidence="7">
    <location>
        <begin position="59"/>
        <end position="70"/>
    </location>
</feature>
<evidence type="ECO:0000256" key="6">
    <source>
        <dbReference type="PROSITE-ProRule" id="PRU00175"/>
    </source>
</evidence>
<dbReference type="InterPro" id="IPR013083">
    <property type="entry name" value="Znf_RING/FYVE/PHD"/>
</dbReference>
<evidence type="ECO:0000259" key="8">
    <source>
        <dbReference type="PROSITE" id="PS50089"/>
    </source>
</evidence>